<dbReference type="PANTHER" id="PTHR13720:SF13">
    <property type="entry name" value="CILIA- AND FLAGELLA-ASSOCIATED PROTEIN 251"/>
    <property type="match status" value="1"/>
</dbReference>
<dbReference type="Gene3D" id="1.10.238.10">
    <property type="entry name" value="EF-hand"/>
    <property type="match status" value="1"/>
</dbReference>
<dbReference type="InterPro" id="IPR015943">
    <property type="entry name" value="WD40/YVTN_repeat-like_dom_sf"/>
</dbReference>
<dbReference type="InterPro" id="IPR036322">
    <property type="entry name" value="WD40_repeat_dom_sf"/>
</dbReference>
<feature type="compositionally biased region" description="Low complexity" evidence="6">
    <location>
        <begin position="1156"/>
        <end position="1168"/>
    </location>
</feature>
<dbReference type="Gene3D" id="2.130.10.10">
    <property type="entry name" value="YVTN repeat-like/Quinoprotein amine dehydrogenase"/>
    <property type="match status" value="2"/>
</dbReference>
<dbReference type="InterPro" id="IPR011992">
    <property type="entry name" value="EF-hand-dom_pair"/>
</dbReference>
<evidence type="ECO:0000256" key="5">
    <source>
        <dbReference type="ARBA" id="ARBA00040994"/>
    </source>
</evidence>
<evidence type="ECO:0000256" key="4">
    <source>
        <dbReference type="ARBA" id="ARBA00023273"/>
    </source>
</evidence>
<feature type="compositionally biased region" description="Polar residues" evidence="6">
    <location>
        <begin position="1"/>
        <end position="15"/>
    </location>
</feature>
<feature type="region of interest" description="Disordered" evidence="6">
    <location>
        <begin position="1156"/>
        <end position="1182"/>
    </location>
</feature>
<dbReference type="InterPro" id="IPR001680">
    <property type="entry name" value="WD40_rpt"/>
</dbReference>
<dbReference type="InterPro" id="IPR050630">
    <property type="entry name" value="WD_repeat_EMAP"/>
</dbReference>
<dbReference type="SMART" id="SM00320">
    <property type="entry name" value="WD40"/>
    <property type="match status" value="8"/>
</dbReference>
<dbReference type="EMBL" id="NIVC01000238">
    <property type="protein sequence ID" value="PAA87286.1"/>
    <property type="molecule type" value="Genomic_DNA"/>
</dbReference>
<evidence type="ECO:0000256" key="2">
    <source>
        <dbReference type="ARBA" id="ARBA00022574"/>
    </source>
</evidence>
<keyword evidence="2" id="KW-0853">WD repeat</keyword>
<evidence type="ECO:0000256" key="1">
    <source>
        <dbReference type="ARBA" id="ARBA00004138"/>
    </source>
</evidence>
<comment type="caution">
    <text evidence="7">The sequence shown here is derived from an EMBL/GenBank/DDBJ whole genome shotgun (WGS) entry which is preliminary data.</text>
</comment>
<dbReference type="STRING" id="282301.A0A267GMP3"/>
<dbReference type="PANTHER" id="PTHR13720">
    <property type="entry name" value="WD-40 REPEAT PROTEIN"/>
    <property type="match status" value="1"/>
</dbReference>
<dbReference type="SUPFAM" id="SSF50978">
    <property type="entry name" value="WD40 repeat-like"/>
    <property type="match status" value="1"/>
</dbReference>
<organism evidence="7 8">
    <name type="scientific">Macrostomum lignano</name>
    <dbReference type="NCBI Taxonomy" id="282301"/>
    <lineage>
        <taxon>Eukaryota</taxon>
        <taxon>Metazoa</taxon>
        <taxon>Spiralia</taxon>
        <taxon>Lophotrochozoa</taxon>
        <taxon>Platyhelminthes</taxon>
        <taxon>Rhabditophora</taxon>
        <taxon>Macrostomorpha</taxon>
        <taxon>Macrostomida</taxon>
        <taxon>Macrostomidae</taxon>
        <taxon>Macrostomum</taxon>
    </lineage>
</organism>
<evidence type="ECO:0000313" key="8">
    <source>
        <dbReference type="Proteomes" id="UP000215902"/>
    </source>
</evidence>
<sequence>KEQPIENEQPSAEQPSTEETAEAKVEEAAVEKVEEKADETAEEKAEETAEEKADETAEEKADETAEEKAEETAEEKADETAEEKAEETAEEKAEETAEEKAEEKAEETAEEKADETAEEKADETAEEKADETAEEKAEETAEEKADETAEEKAEETAEKKAEETAEAKAEETTQQKAEPADLPADEAADAGESRQDPPGTPVPAAVASEIPRAPTLPEERAKREAAAAAAAAASEEPEEESEESLSALKPVWAFGMNRHVPVISLATSERDVVFYACANSAVLYDVNANKQRILRGHTNAITCTAASNDKRWLVTGDAGLDSAVIIWDSRTAVPVRTMFEPHPNGVYAVALNPNSRFLCTLSAEANQTFAIWNWTTGEELSLCSATLSSAYGIQRYISFNADDNSHVVTNSDHQVLFFQWGEGKVEYFAPPLTDKDFNKPVGRYCHSVFLRKSTKAISATSQGLCVVWDSNKPLTKMSTEATPDKRAVKLVPLHEKGITVLTQTDEIIVTGDTAGHVKFFDQNLQLLYWYQHFKFGPVSSISFKYQSLPAQTGAANDDDRLSLKSQPTMDPLYDTDATIPANPFFVRDFVIGTSSAVFANVDVKESRAHIIHRDFDAAVRAIDVHPTMTKIAIGGKSGYLKIWNYQTKLTECSRHIEGKASSSAIRCIKFDPAGEFLAVGHEGGLLRILDADTLSDVMEENFHYSRDCITHIVFSDDSRYLATADKEFTTSLYERERGRPWTYVGRHRAHYKEIHDLLFGVQIDTGYNRLLSLGKDRYLVEYDIPNASKDNLPVMTSDRIEQNGVPLCMTWYPPIVKEQFLLTANDEYKYKLYNCTTKKCRNTFLGPTYGSPVRKICILPHPNAQPTDRRYAVFMLNDKIGLTILPLDGNPYNSVGCVAHPQGVANMACSADGRFLFTAGGEDATVQMWSVHPAVLDAQSKLGGPDLIPFYSLMEGGREGELFKELEDYFYYAQLRAQGIDSMETRWVSERIPIAEIPFVMRGLGFYPSEQEIDNMMNEIKFSRYVDTGEYVTDIDLGEFIRLYVNHRPVFGLSLDRIFKAFKVLGEAKGEEFLVDRGDILDLLQNSGEHMTEYELAEYLTTLLGFNPEGGSFELEEFNPATAGDLIDAHIPARIGASGFVEDLLGFGPVAARQKSSQAAGSRSQSARPKSVQISSSEAQTL</sequence>
<proteinExistence type="predicted"/>
<evidence type="ECO:0000256" key="3">
    <source>
        <dbReference type="ARBA" id="ARBA00022737"/>
    </source>
</evidence>
<dbReference type="Pfam" id="PF00400">
    <property type="entry name" value="WD40"/>
    <property type="match status" value="4"/>
</dbReference>
<evidence type="ECO:0000256" key="6">
    <source>
        <dbReference type="SAM" id="MobiDB-lite"/>
    </source>
</evidence>
<dbReference type="GO" id="GO:0031514">
    <property type="term" value="C:motile cilium"/>
    <property type="evidence" value="ECO:0007669"/>
    <property type="project" value="TreeGrafter"/>
</dbReference>
<reference evidence="7 8" key="1">
    <citation type="submission" date="2017-06" db="EMBL/GenBank/DDBJ databases">
        <title>A platform for efficient transgenesis in Macrostomum lignano, a flatworm model organism for stem cell research.</title>
        <authorList>
            <person name="Berezikov E."/>
        </authorList>
    </citation>
    <scope>NUCLEOTIDE SEQUENCE [LARGE SCALE GENOMIC DNA]</scope>
    <source>
        <strain evidence="7">DV1</strain>
        <tissue evidence="7">Whole organism</tissue>
    </source>
</reference>
<feature type="compositionally biased region" description="Basic and acidic residues" evidence="6">
    <location>
        <begin position="21"/>
        <end position="173"/>
    </location>
</feature>
<keyword evidence="4" id="KW-0966">Cell projection</keyword>
<feature type="compositionally biased region" description="Polar residues" evidence="6">
    <location>
        <begin position="1172"/>
        <end position="1182"/>
    </location>
</feature>
<keyword evidence="8" id="KW-1185">Reference proteome</keyword>
<gene>
    <name evidence="7" type="ORF">BOX15_Mlig006053g1</name>
</gene>
<accession>A0A267GMP3</accession>
<dbReference type="SUPFAM" id="SSF50998">
    <property type="entry name" value="Quinoprotein alcohol dehydrogenase-like"/>
    <property type="match status" value="1"/>
</dbReference>
<dbReference type="AlphaFoldDB" id="A0A267GMP3"/>
<keyword evidence="3" id="KW-0677">Repeat</keyword>
<comment type="subcellular location">
    <subcellularLocation>
        <location evidence="1">Cell projection</location>
        <location evidence="1">Cilium</location>
    </subcellularLocation>
</comment>
<dbReference type="InterPro" id="IPR011047">
    <property type="entry name" value="Quinoprotein_ADH-like_sf"/>
</dbReference>
<feature type="region of interest" description="Disordered" evidence="6">
    <location>
        <begin position="1"/>
        <end position="244"/>
    </location>
</feature>
<dbReference type="Proteomes" id="UP000215902">
    <property type="component" value="Unassembled WGS sequence"/>
</dbReference>
<name>A0A267GMP3_9PLAT</name>
<evidence type="ECO:0000313" key="7">
    <source>
        <dbReference type="EMBL" id="PAA87286.1"/>
    </source>
</evidence>
<dbReference type="OrthoDB" id="4899631at2759"/>
<feature type="non-terminal residue" evidence="7">
    <location>
        <position position="1"/>
    </location>
</feature>
<protein>
    <recommendedName>
        <fullName evidence="5">Cilia- and flagella-associated protein 251</fullName>
    </recommendedName>
</protein>
<dbReference type="SUPFAM" id="SSF47473">
    <property type="entry name" value="EF-hand"/>
    <property type="match status" value="1"/>
</dbReference>